<dbReference type="Pfam" id="PF01381">
    <property type="entry name" value="HTH_3"/>
    <property type="match status" value="1"/>
</dbReference>
<feature type="domain" description="HTH cro/C1-type" evidence="1">
    <location>
        <begin position="32"/>
        <end position="68"/>
    </location>
</feature>
<dbReference type="EMBL" id="SOCP01000020">
    <property type="protein sequence ID" value="TDV41333.1"/>
    <property type="molecule type" value="Genomic_DNA"/>
</dbReference>
<dbReference type="RefSeq" id="WP_208297951.1">
    <property type="nucleotide sequence ID" value="NZ_SOCP01000020.1"/>
</dbReference>
<evidence type="ECO:0000259" key="1">
    <source>
        <dbReference type="PROSITE" id="PS50943"/>
    </source>
</evidence>
<evidence type="ECO:0000313" key="2">
    <source>
        <dbReference type="EMBL" id="TDV41333.1"/>
    </source>
</evidence>
<dbReference type="SUPFAM" id="SSF47413">
    <property type="entry name" value="lambda repressor-like DNA-binding domains"/>
    <property type="match status" value="1"/>
</dbReference>
<keyword evidence="3" id="KW-1185">Reference proteome</keyword>
<sequence>MIKREVKLETMLNSLIERGGYSRNRQPILDSISVTAAALSQYSRGRTRPGFDKLLALADFFGVSLDYLVYGEQTATPVNRDSVADYVEQAVIDVRMRANRHTELVARIGRLLMDRVEAVAREVVDTRSAGMEGLVHDAETVRMERYCLRADILTANLDPNISIRDVDIIEPGQFFHVVISNIIRGCT</sequence>
<reference evidence="2 3" key="1">
    <citation type="submission" date="2019-03" db="EMBL/GenBank/DDBJ databases">
        <title>Genomic Encyclopedia of Archaeal and Bacterial Type Strains, Phase II (KMG-II): from individual species to whole genera.</title>
        <authorList>
            <person name="Goeker M."/>
        </authorList>
    </citation>
    <scope>NUCLEOTIDE SEQUENCE [LARGE SCALE GENOMIC DNA]</scope>
    <source>
        <strain evidence="2 3">DSM 45499</strain>
    </source>
</reference>
<dbReference type="Gene3D" id="1.10.260.40">
    <property type="entry name" value="lambda repressor-like DNA-binding domains"/>
    <property type="match status" value="1"/>
</dbReference>
<comment type="caution">
    <text evidence="2">The sequence shown here is derived from an EMBL/GenBank/DDBJ whole genome shotgun (WGS) entry which is preliminary data.</text>
</comment>
<gene>
    <name evidence="2" type="ORF">CLV71_12023</name>
</gene>
<dbReference type="AlphaFoldDB" id="A0A4R7UWZ5"/>
<dbReference type="Proteomes" id="UP000294927">
    <property type="component" value="Unassembled WGS sequence"/>
</dbReference>
<dbReference type="InterPro" id="IPR001387">
    <property type="entry name" value="Cro/C1-type_HTH"/>
</dbReference>
<dbReference type="GO" id="GO:0003677">
    <property type="term" value="F:DNA binding"/>
    <property type="evidence" value="ECO:0007669"/>
    <property type="project" value="InterPro"/>
</dbReference>
<dbReference type="InterPro" id="IPR010982">
    <property type="entry name" value="Lambda_DNA-bd_dom_sf"/>
</dbReference>
<evidence type="ECO:0000313" key="3">
    <source>
        <dbReference type="Proteomes" id="UP000294927"/>
    </source>
</evidence>
<dbReference type="CDD" id="cd00093">
    <property type="entry name" value="HTH_XRE"/>
    <property type="match status" value="1"/>
</dbReference>
<protein>
    <submittedName>
        <fullName evidence="2">Helix-turn-helix protein</fullName>
    </submittedName>
</protein>
<accession>A0A4R7UWZ5</accession>
<name>A0A4R7UWZ5_9PSEU</name>
<proteinExistence type="predicted"/>
<dbReference type="PROSITE" id="PS50943">
    <property type="entry name" value="HTH_CROC1"/>
    <property type="match status" value="1"/>
</dbReference>
<organism evidence="2 3">
    <name type="scientific">Actinophytocola oryzae</name>
    <dbReference type="NCBI Taxonomy" id="502181"/>
    <lineage>
        <taxon>Bacteria</taxon>
        <taxon>Bacillati</taxon>
        <taxon>Actinomycetota</taxon>
        <taxon>Actinomycetes</taxon>
        <taxon>Pseudonocardiales</taxon>
        <taxon>Pseudonocardiaceae</taxon>
    </lineage>
</organism>